<dbReference type="GO" id="GO:0006351">
    <property type="term" value="P:DNA-templated transcription"/>
    <property type="evidence" value="ECO:0007669"/>
    <property type="project" value="TreeGrafter"/>
</dbReference>
<dbReference type="SUPFAM" id="SSF46785">
    <property type="entry name" value="Winged helix' DNA-binding domain"/>
    <property type="match status" value="1"/>
</dbReference>
<protein>
    <submittedName>
        <fullName evidence="6">LysR family transcriptional regulator</fullName>
    </submittedName>
</protein>
<evidence type="ECO:0000313" key="7">
    <source>
        <dbReference type="Proteomes" id="UP000595663"/>
    </source>
</evidence>
<reference evidence="6 7" key="1">
    <citation type="journal article" date="2008" name="Int. J. Syst. Evol. Microbiol.">
        <title>Amphritea japonica sp. nov. and Amphritea balenae sp. nov., isolated from the sediment adjacent to sperm whale carcasses off Kagoshima, Japan.</title>
        <authorList>
            <person name="Miyazaki M."/>
            <person name="Nogi Y."/>
            <person name="Fujiwara Y."/>
            <person name="Kawato M."/>
            <person name="Nagahama T."/>
            <person name="Kubokawa K."/>
            <person name="Horikoshi K."/>
        </authorList>
    </citation>
    <scope>NUCLEOTIDE SEQUENCE [LARGE SCALE GENOMIC DNA]</scope>
    <source>
        <strain evidence="6 7">ATCC BAA-1530</strain>
    </source>
</reference>
<feature type="domain" description="HTH lysR-type" evidence="5">
    <location>
        <begin position="1"/>
        <end position="58"/>
    </location>
</feature>
<dbReference type="Gene3D" id="1.10.10.10">
    <property type="entry name" value="Winged helix-like DNA-binding domain superfamily/Winged helix DNA-binding domain"/>
    <property type="match status" value="1"/>
</dbReference>
<dbReference type="InterPro" id="IPR036390">
    <property type="entry name" value="WH_DNA-bd_sf"/>
</dbReference>
<dbReference type="OrthoDB" id="9815676at2"/>
<evidence type="ECO:0000256" key="1">
    <source>
        <dbReference type="ARBA" id="ARBA00009437"/>
    </source>
</evidence>
<dbReference type="PANTHER" id="PTHR30537">
    <property type="entry name" value="HTH-TYPE TRANSCRIPTIONAL REGULATOR"/>
    <property type="match status" value="1"/>
</dbReference>
<dbReference type="InterPro" id="IPR036388">
    <property type="entry name" value="WH-like_DNA-bd_sf"/>
</dbReference>
<dbReference type="EMBL" id="AP014545">
    <property type="protein sequence ID" value="BBB26326.1"/>
    <property type="molecule type" value="Genomic_DNA"/>
</dbReference>
<dbReference type="RefSeq" id="WP_019622354.1">
    <property type="nucleotide sequence ID" value="NZ_AP014545.1"/>
</dbReference>
<dbReference type="Proteomes" id="UP000595663">
    <property type="component" value="Chromosome"/>
</dbReference>
<dbReference type="InterPro" id="IPR000847">
    <property type="entry name" value="LysR_HTH_N"/>
</dbReference>
<sequence length="305" mass="34119">MNISDLSLFVRIADSGSITASAKQLDMTPAAASAALKRLEKQLDSQLFIRSTRQLRITSEGERFLLYCRQALAAIDEGKASLNSMRGKIAGELRFSVSSDLGRNIVLPWLNDVMDDHPELTLQLSVGDSLSDFYLDRVDVALRYGEPEDSSMVAFQIATVKRVVFASPEYLSRCGTPDQPEDLLQHNCMSYLINSRAYNQWEFIKSGVRQKVQVSGDRECNDADIVRRWVVAGKGIGYKSILDISSDLKAGRVVRLLTEYETEPLGIWLICHSRKQVTPAVLMLRDLLRVKCAEVLEVTEQLMPG</sequence>
<keyword evidence="3" id="KW-0238">DNA-binding</keyword>
<organism evidence="6 7">
    <name type="scientific">Amphritea japonica ATCC BAA-1530</name>
    <dbReference type="NCBI Taxonomy" id="1278309"/>
    <lineage>
        <taxon>Bacteria</taxon>
        <taxon>Pseudomonadati</taxon>
        <taxon>Pseudomonadota</taxon>
        <taxon>Gammaproteobacteria</taxon>
        <taxon>Oceanospirillales</taxon>
        <taxon>Oceanospirillaceae</taxon>
        <taxon>Amphritea</taxon>
    </lineage>
</organism>
<evidence type="ECO:0000256" key="4">
    <source>
        <dbReference type="ARBA" id="ARBA00023163"/>
    </source>
</evidence>
<dbReference type="Pfam" id="PF03466">
    <property type="entry name" value="LysR_substrate"/>
    <property type="match status" value="1"/>
</dbReference>
<proteinExistence type="inferred from homology"/>
<dbReference type="Pfam" id="PF00126">
    <property type="entry name" value="HTH_1"/>
    <property type="match status" value="1"/>
</dbReference>
<dbReference type="FunFam" id="1.10.10.10:FF:000001">
    <property type="entry name" value="LysR family transcriptional regulator"/>
    <property type="match status" value="1"/>
</dbReference>
<dbReference type="GO" id="GO:0003700">
    <property type="term" value="F:DNA-binding transcription factor activity"/>
    <property type="evidence" value="ECO:0007669"/>
    <property type="project" value="InterPro"/>
</dbReference>
<dbReference type="GO" id="GO:0043565">
    <property type="term" value="F:sequence-specific DNA binding"/>
    <property type="evidence" value="ECO:0007669"/>
    <property type="project" value="TreeGrafter"/>
</dbReference>
<dbReference type="InterPro" id="IPR058163">
    <property type="entry name" value="LysR-type_TF_proteobact-type"/>
</dbReference>
<gene>
    <name evidence="6" type="ORF">AMJAP_1731</name>
</gene>
<accession>A0A7R6SSJ7</accession>
<keyword evidence="2" id="KW-0805">Transcription regulation</keyword>
<dbReference type="AlphaFoldDB" id="A0A7R6SSJ7"/>
<keyword evidence="4" id="KW-0804">Transcription</keyword>
<dbReference type="PROSITE" id="PS50931">
    <property type="entry name" value="HTH_LYSR"/>
    <property type="match status" value="1"/>
</dbReference>
<dbReference type="Gene3D" id="3.40.190.290">
    <property type="match status" value="1"/>
</dbReference>
<evidence type="ECO:0000256" key="3">
    <source>
        <dbReference type="ARBA" id="ARBA00023125"/>
    </source>
</evidence>
<dbReference type="SUPFAM" id="SSF53850">
    <property type="entry name" value="Periplasmic binding protein-like II"/>
    <property type="match status" value="1"/>
</dbReference>
<dbReference type="PANTHER" id="PTHR30537:SF21">
    <property type="entry name" value="HTH-TYPE TRANSCRIPTIONAL REGULATOR SINR-RELATED"/>
    <property type="match status" value="1"/>
</dbReference>
<evidence type="ECO:0000259" key="5">
    <source>
        <dbReference type="PROSITE" id="PS50931"/>
    </source>
</evidence>
<comment type="similarity">
    <text evidence="1">Belongs to the LysR transcriptional regulatory family.</text>
</comment>
<dbReference type="FunFam" id="3.40.190.290:FF:000001">
    <property type="entry name" value="Transcriptional regulator, LysR family"/>
    <property type="match status" value="1"/>
</dbReference>
<dbReference type="CDD" id="cd08422">
    <property type="entry name" value="PBP2_CrgA_like"/>
    <property type="match status" value="1"/>
</dbReference>
<keyword evidence="7" id="KW-1185">Reference proteome</keyword>
<dbReference type="InterPro" id="IPR005119">
    <property type="entry name" value="LysR_subst-bd"/>
</dbReference>
<name>A0A7R6SSJ7_9GAMM</name>
<dbReference type="KEGG" id="ajp:AMJAP_1731"/>
<evidence type="ECO:0000256" key="2">
    <source>
        <dbReference type="ARBA" id="ARBA00023015"/>
    </source>
</evidence>
<evidence type="ECO:0000313" key="6">
    <source>
        <dbReference type="EMBL" id="BBB26326.1"/>
    </source>
</evidence>